<reference evidence="2 3" key="1">
    <citation type="journal article" date="2014" name="Appl. Environ. Microbiol.">
        <title>Genomic features of a bumble bee symbiont reflect its host environment.</title>
        <authorList>
            <person name="Martinson V.G."/>
            <person name="Magoc T."/>
            <person name="Koch H."/>
            <person name="Salzberg S.L."/>
            <person name="Moran N.A."/>
        </authorList>
    </citation>
    <scope>NUCLEOTIDE SEQUENCE [LARGE SCALE GENOMIC DNA]</scope>
    <source>
        <strain evidence="2 3">Bimp</strain>
    </source>
</reference>
<feature type="signal peptide" evidence="1">
    <location>
        <begin position="1"/>
        <end position="20"/>
    </location>
</feature>
<evidence type="ECO:0000313" key="3">
    <source>
        <dbReference type="Proteomes" id="UP000506160"/>
    </source>
</evidence>
<proteinExistence type="predicted"/>
<dbReference type="EMBL" id="AWGA01000119">
    <property type="protein sequence ID" value="TEA26304.1"/>
    <property type="molecule type" value="Genomic_DNA"/>
</dbReference>
<dbReference type="Proteomes" id="UP000506160">
    <property type="component" value="Unassembled WGS sequence"/>
</dbReference>
<keyword evidence="3" id="KW-1185">Reference proteome</keyword>
<dbReference type="RefSeq" id="WP_133459436.1">
    <property type="nucleotide sequence ID" value="NZ_AWGA01000119.1"/>
</dbReference>
<accession>A0AB94IA97</accession>
<organism evidence="2 3">
    <name type="scientific">Candidatus Schmidhempelia bombi str. Bimp</name>
    <dbReference type="NCBI Taxonomy" id="1387197"/>
    <lineage>
        <taxon>Bacteria</taxon>
        <taxon>Pseudomonadati</taxon>
        <taxon>Pseudomonadota</taxon>
        <taxon>Gammaproteobacteria</taxon>
        <taxon>Orbales</taxon>
        <taxon>Orbaceae</taxon>
        <taxon>Candidatus Schmidhempelia</taxon>
    </lineage>
</organism>
<feature type="chain" id="PRO_5044492358" evidence="1">
    <location>
        <begin position="21"/>
        <end position="336"/>
    </location>
</feature>
<comment type="caution">
    <text evidence="2">The sequence shown here is derived from an EMBL/GenBank/DDBJ whole genome shotgun (WGS) entry which is preliminary data.</text>
</comment>
<evidence type="ECO:0000313" key="2">
    <source>
        <dbReference type="EMBL" id="TEA26304.1"/>
    </source>
</evidence>
<keyword evidence="1" id="KW-0732">Signal</keyword>
<evidence type="ECO:0000256" key="1">
    <source>
        <dbReference type="SAM" id="SignalP"/>
    </source>
</evidence>
<gene>
    <name evidence="2" type="ORF">O970_09370</name>
</gene>
<name>A0AB94IA97_9GAMM</name>
<dbReference type="AlphaFoldDB" id="A0AB94IA97"/>
<sequence length="336" mass="39906">MKYIKSILLTILLTPAISHAMFRIYTGTIGQDNAEFYFDDEYAVYLDGKENQVKRLSFIRKNNDTFNFEVYYANSFEKIVDKIVIENFDRNIFNYDADAYPYLTGRTLNGDKINLHKTFEYKKYDERSLREAEFYNIDYLQRDSTKDFYFKVIISKQKNQEANIVGIKIYSKHDGRLIQTITGIKGYEFHGEVNIITNDDFDFNFDGDNNDFYLFKDRLTGANTTADYYVYDKTQQQFVKLNLEGNAFRFDYEEKTATSYKNCPGKKNNDHIDLRDIFQYTGNNYYKRVNTECLYKEGSHVNKDNHQYEYKKQRACKPKETVGCRNYINTNDDEDD</sequence>
<protein>
    <submittedName>
        <fullName evidence="2">Uncharacterized protein</fullName>
    </submittedName>
</protein>